<accession>A0A2S4V877</accession>
<reference evidence="2" key="3">
    <citation type="journal article" date="2018" name="Mol. Plant Microbe Interact.">
        <title>Genome sequence resources for the wheat stripe rust pathogen (Puccinia striiformis f. sp. tritici) and the barley stripe rust pathogen (Puccinia striiformis f. sp. hordei).</title>
        <authorList>
            <person name="Xia C."/>
            <person name="Wang M."/>
            <person name="Yin C."/>
            <person name="Cornejo O.E."/>
            <person name="Hulbert S.H."/>
            <person name="Chen X."/>
        </authorList>
    </citation>
    <scope>NUCLEOTIDE SEQUENCE [LARGE SCALE GENOMIC DNA]</scope>
    <source>
        <strain evidence="2">93TX-2</strain>
    </source>
</reference>
<evidence type="ECO:0000313" key="2">
    <source>
        <dbReference type="Proteomes" id="UP000238274"/>
    </source>
</evidence>
<dbReference type="AlphaFoldDB" id="A0A2S4V877"/>
<reference evidence="2" key="2">
    <citation type="journal article" date="2018" name="BMC Genomics">
        <title>Genomic insights into host adaptation between the wheat stripe rust pathogen (Puccinia striiformis f. sp. tritici) and the barley stripe rust pathogen (Puccinia striiformis f. sp. hordei).</title>
        <authorList>
            <person name="Xia C."/>
            <person name="Wang M."/>
            <person name="Yin C."/>
            <person name="Cornejo O.E."/>
            <person name="Hulbert S.H."/>
            <person name="Chen X."/>
        </authorList>
    </citation>
    <scope>NUCLEOTIDE SEQUENCE [LARGE SCALE GENOMIC DNA]</scope>
    <source>
        <strain evidence="2">93TX-2</strain>
    </source>
</reference>
<keyword evidence="2" id="KW-1185">Reference proteome</keyword>
<gene>
    <name evidence="1" type="ORF">PSHT_10662</name>
</gene>
<reference evidence="1 2" key="1">
    <citation type="submission" date="2017-12" db="EMBL/GenBank/DDBJ databases">
        <title>Gene loss provides genomic basis for host adaptation in cereal stripe rust fungi.</title>
        <authorList>
            <person name="Xia C."/>
        </authorList>
    </citation>
    <scope>NUCLEOTIDE SEQUENCE [LARGE SCALE GENOMIC DNA]</scope>
    <source>
        <strain evidence="1 2">93TX-2</strain>
    </source>
</reference>
<dbReference type="VEuPathDB" id="FungiDB:PSHT_10662"/>
<dbReference type="OrthoDB" id="10677595at2759"/>
<dbReference type="EMBL" id="PKSM01000167">
    <property type="protein sequence ID" value="POW05731.1"/>
    <property type="molecule type" value="Genomic_DNA"/>
</dbReference>
<evidence type="ECO:0000313" key="1">
    <source>
        <dbReference type="EMBL" id="POW05731.1"/>
    </source>
</evidence>
<dbReference type="Proteomes" id="UP000238274">
    <property type="component" value="Unassembled WGS sequence"/>
</dbReference>
<sequence>MLPKNLLSFIALHAPTIIHATLAMTRSHQLMEGSEDIKLIIRGNIGWLEKGQESIYWEVQNKLKQIDSHLTKNIRAKIIQLDGKHPEAEPIAFWGVVGKKENNLLAVEHTHADLGEVHFQSKKIKTFGTVAYKEEWVSTNDVQSSPAHGKFPEILLAVENWNTEKLVNIWNDLQRKMNNWKIDSEEYDNINWNDLPKKINNWKVDSEKYDNLNNMFVSIRCVFLLANLIERYQLIPPSFMVRIDTFKPDTVFKMAMLNIELKSKLPIGKSFGRVGPLWSFNIWNKNPVESYLQPFIKGEIEFFQPTPESELDNYSLCGKFLINKKITLRAVLPRSQQKMITFLFLKEYIESFKAECKTGLENYSFILEESSYDHSLARLDNLSSEISSGIKTRQEYRELDLFYKMKNCFESFDKNQSITNELFLFITGRFTINYHVINFIKNFYKNIFDKLEPVDHEGNSLLFQAKMKLVEDYLIYTQDNVGDQNLKRLSKHHDSRFSENKPGGAPYFDWSNPLVLSLLKL</sequence>
<proteinExistence type="predicted"/>
<protein>
    <submittedName>
        <fullName evidence="1">Uncharacterized protein</fullName>
    </submittedName>
</protein>
<organism evidence="1 2">
    <name type="scientific">Puccinia striiformis</name>
    <dbReference type="NCBI Taxonomy" id="27350"/>
    <lineage>
        <taxon>Eukaryota</taxon>
        <taxon>Fungi</taxon>
        <taxon>Dikarya</taxon>
        <taxon>Basidiomycota</taxon>
        <taxon>Pucciniomycotina</taxon>
        <taxon>Pucciniomycetes</taxon>
        <taxon>Pucciniales</taxon>
        <taxon>Pucciniaceae</taxon>
        <taxon>Puccinia</taxon>
    </lineage>
</organism>
<comment type="caution">
    <text evidence="1">The sequence shown here is derived from an EMBL/GenBank/DDBJ whole genome shotgun (WGS) entry which is preliminary data.</text>
</comment>
<dbReference type="VEuPathDB" id="FungiDB:PSTT_01010"/>
<name>A0A2S4V877_9BASI</name>